<sequence length="76" mass="8455">MQCPKCGNEMLKGSLLGDRYAIKWQPADKKLVGGIFARGGFALKDESSLFSRPKTEAYVCENCELLTVDLKTQRKA</sequence>
<dbReference type="AlphaFoldDB" id="A0A1G7UC99"/>
<evidence type="ECO:0000313" key="3">
    <source>
        <dbReference type="Proteomes" id="UP000199708"/>
    </source>
</evidence>
<keyword evidence="3" id="KW-1185">Reference proteome</keyword>
<reference evidence="2 3" key="1">
    <citation type="submission" date="2016-10" db="EMBL/GenBank/DDBJ databases">
        <authorList>
            <person name="de Groot N.N."/>
        </authorList>
    </citation>
    <scope>NUCLEOTIDE SEQUENCE [LARGE SCALE GENOMIC DNA]</scope>
    <source>
        <strain evidence="2 3">ATCC BAA-466</strain>
    </source>
</reference>
<dbReference type="STRING" id="120956.SAMN05421791_10940"/>
<dbReference type="OrthoDB" id="384892at2"/>
<gene>
    <name evidence="2" type="ORF">SAMN05421791_10940</name>
</gene>
<organism evidence="2 3">
    <name type="scientific">Facklamia miroungae</name>
    <dbReference type="NCBI Taxonomy" id="120956"/>
    <lineage>
        <taxon>Bacteria</taxon>
        <taxon>Bacillati</taxon>
        <taxon>Bacillota</taxon>
        <taxon>Bacilli</taxon>
        <taxon>Lactobacillales</taxon>
        <taxon>Aerococcaceae</taxon>
        <taxon>Facklamia</taxon>
    </lineage>
</organism>
<name>A0A1G7UC99_9LACT</name>
<dbReference type="Proteomes" id="UP000199708">
    <property type="component" value="Unassembled WGS sequence"/>
</dbReference>
<proteinExistence type="predicted"/>
<evidence type="ECO:0000259" key="1">
    <source>
        <dbReference type="Pfam" id="PF20097"/>
    </source>
</evidence>
<dbReference type="EMBL" id="FNCK01000009">
    <property type="protein sequence ID" value="SDG45074.1"/>
    <property type="molecule type" value="Genomic_DNA"/>
</dbReference>
<protein>
    <recommendedName>
        <fullName evidence="1">DUF6487 domain-containing protein</fullName>
    </recommendedName>
</protein>
<evidence type="ECO:0000313" key="2">
    <source>
        <dbReference type="EMBL" id="SDG45074.1"/>
    </source>
</evidence>
<accession>A0A1G7UC99</accession>
<dbReference type="Pfam" id="PF20097">
    <property type="entry name" value="DUF6487"/>
    <property type="match status" value="1"/>
</dbReference>
<feature type="domain" description="DUF6487" evidence="1">
    <location>
        <begin position="3"/>
        <end position="71"/>
    </location>
</feature>
<dbReference type="RefSeq" id="WP_090290286.1">
    <property type="nucleotide sequence ID" value="NZ_FNCK01000009.1"/>
</dbReference>
<dbReference type="InterPro" id="IPR045504">
    <property type="entry name" value="DUF6487"/>
</dbReference>